<keyword evidence="2" id="KW-1185">Reference proteome</keyword>
<comment type="caution">
    <text evidence="1">The sequence shown here is derived from an EMBL/GenBank/DDBJ whole genome shotgun (WGS) entry which is preliminary data.</text>
</comment>
<sequence>MPNVTQNMTNRCQYLNISLNDLISKTNEKHGYVDKKTINKTLHELSEEQKSKNRKEYDKRKEEKYLQNSVINSFTDTESIFSPDIVTYDLCENDDHNRKNDKHILCLIDDVFLCKQIVCASLPYLWEDPFYPCVGRNYTSLQKIIYYYLSEHNDKSILSNIYSFQFDNVEKPLFDYLSFIRQIRVDNIFNIITHGIDYRIITCEYDLDKDWKTLVVPKTVLRLIFNYSKKITYFQLPNINKSDITNLIVKYTNLINHDSKHIRYIYLDTTRPSDLLKFNNLYGIALGYRKWNSSFCVSTNLQIFKQINSEYITNIRFRNVKFTNKEEEILDYFKSLKKLRCLSFINTNIDNVKTIYEKFKDSKTLVYLKIISCNLRYFVFTENFRDEIFNNENIENIIIGFDWKEENFLIDKRKSNKKFK</sequence>
<dbReference type="AlphaFoldDB" id="A0A9N9P7P7"/>
<dbReference type="EMBL" id="CAJVPY010032556">
    <property type="protein sequence ID" value="CAG8797903.1"/>
    <property type="molecule type" value="Genomic_DNA"/>
</dbReference>
<feature type="non-terminal residue" evidence="1">
    <location>
        <position position="420"/>
    </location>
</feature>
<evidence type="ECO:0000313" key="2">
    <source>
        <dbReference type="Proteomes" id="UP000789405"/>
    </source>
</evidence>
<proteinExistence type="predicted"/>
<reference evidence="1" key="1">
    <citation type="submission" date="2021-06" db="EMBL/GenBank/DDBJ databases">
        <authorList>
            <person name="Kallberg Y."/>
            <person name="Tangrot J."/>
            <person name="Rosling A."/>
        </authorList>
    </citation>
    <scope>NUCLEOTIDE SEQUENCE</scope>
    <source>
        <strain evidence="1">MA453B</strain>
    </source>
</reference>
<accession>A0A9N9P7P7</accession>
<gene>
    <name evidence="1" type="ORF">DERYTH_LOCUS22771</name>
</gene>
<protein>
    <submittedName>
        <fullName evidence="1">16914_t:CDS:1</fullName>
    </submittedName>
</protein>
<dbReference type="Proteomes" id="UP000789405">
    <property type="component" value="Unassembled WGS sequence"/>
</dbReference>
<organism evidence="1 2">
    <name type="scientific">Dentiscutata erythropus</name>
    <dbReference type="NCBI Taxonomy" id="1348616"/>
    <lineage>
        <taxon>Eukaryota</taxon>
        <taxon>Fungi</taxon>
        <taxon>Fungi incertae sedis</taxon>
        <taxon>Mucoromycota</taxon>
        <taxon>Glomeromycotina</taxon>
        <taxon>Glomeromycetes</taxon>
        <taxon>Diversisporales</taxon>
        <taxon>Gigasporaceae</taxon>
        <taxon>Dentiscutata</taxon>
    </lineage>
</organism>
<name>A0A9N9P7P7_9GLOM</name>
<evidence type="ECO:0000313" key="1">
    <source>
        <dbReference type="EMBL" id="CAG8797903.1"/>
    </source>
</evidence>